<accession>A0A0L9U718</accession>
<dbReference type="Proteomes" id="UP000053144">
    <property type="component" value="Chromosome 3"/>
</dbReference>
<name>A0A0L9U718_PHAAN</name>
<reference evidence="2" key="1">
    <citation type="journal article" date="2015" name="Proc. Natl. Acad. Sci. U.S.A.">
        <title>Genome sequencing of adzuki bean (Vigna angularis) provides insight into high starch and low fat accumulation and domestication.</title>
        <authorList>
            <person name="Yang K."/>
            <person name="Tian Z."/>
            <person name="Chen C."/>
            <person name="Luo L."/>
            <person name="Zhao B."/>
            <person name="Wang Z."/>
            <person name="Yu L."/>
            <person name="Li Y."/>
            <person name="Sun Y."/>
            <person name="Li W."/>
            <person name="Chen Y."/>
            <person name="Li Y."/>
            <person name="Zhang Y."/>
            <person name="Ai D."/>
            <person name="Zhao J."/>
            <person name="Shang C."/>
            <person name="Ma Y."/>
            <person name="Wu B."/>
            <person name="Wang M."/>
            <person name="Gao L."/>
            <person name="Sun D."/>
            <person name="Zhang P."/>
            <person name="Guo F."/>
            <person name="Wang W."/>
            <person name="Li Y."/>
            <person name="Wang J."/>
            <person name="Varshney R.K."/>
            <person name="Wang J."/>
            <person name="Ling H.Q."/>
            <person name="Wan P."/>
        </authorList>
    </citation>
    <scope>NUCLEOTIDE SEQUENCE</scope>
    <source>
        <strain evidence="2">cv. Jingnong 6</strain>
    </source>
</reference>
<protein>
    <submittedName>
        <fullName evidence="1">Uncharacterized protein</fullName>
    </submittedName>
</protein>
<dbReference type="Gramene" id="KOM38546">
    <property type="protein sequence ID" value="KOM38546"/>
    <property type="gene ID" value="LR48_Vigan03g192800"/>
</dbReference>
<evidence type="ECO:0000313" key="1">
    <source>
        <dbReference type="EMBL" id="KOM38546.1"/>
    </source>
</evidence>
<proteinExistence type="predicted"/>
<dbReference type="EMBL" id="CM003373">
    <property type="protein sequence ID" value="KOM38546.1"/>
    <property type="molecule type" value="Genomic_DNA"/>
</dbReference>
<dbReference type="AlphaFoldDB" id="A0A0L9U718"/>
<sequence>MTVGTEWSYSYSHRPNGLTVKTVSQSLVERFEAIEDQSSGGRTNSEVTRSEANRYNPGRSIVAEWSEALRNYPGQSGAAKSVGSVRKMHGLIGDRTILAIKGRTVAERRGEVTIDWEDLAATLFKVVNASRTVEGRGRSRTT</sequence>
<gene>
    <name evidence="1" type="ORF">LR48_Vigan03g192800</name>
</gene>
<organism evidence="1 2">
    <name type="scientific">Phaseolus angularis</name>
    <name type="common">Azuki bean</name>
    <name type="synonym">Vigna angularis</name>
    <dbReference type="NCBI Taxonomy" id="3914"/>
    <lineage>
        <taxon>Eukaryota</taxon>
        <taxon>Viridiplantae</taxon>
        <taxon>Streptophyta</taxon>
        <taxon>Embryophyta</taxon>
        <taxon>Tracheophyta</taxon>
        <taxon>Spermatophyta</taxon>
        <taxon>Magnoliopsida</taxon>
        <taxon>eudicotyledons</taxon>
        <taxon>Gunneridae</taxon>
        <taxon>Pentapetalae</taxon>
        <taxon>rosids</taxon>
        <taxon>fabids</taxon>
        <taxon>Fabales</taxon>
        <taxon>Fabaceae</taxon>
        <taxon>Papilionoideae</taxon>
        <taxon>50 kb inversion clade</taxon>
        <taxon>NPAAA clade</taxon>
        <taxon>indigoferoid/millettioid clade</taxon>
        <taxon>Phaseoleae</taxon>
        <taxon>Vigna</taxon>
    </lineage>
</organism>
<evidence type="ECO:0000313" key="2">
    <source>
        <dbReference type="Proteomes" id="UP000053144"/>
    </source>
</evidence>